<evidence type="ECO:0000256" key="11">
    <source>
        <dbReference type="ARBA" id="ARBA00042864"/>
    </source>
</evidence>
<dbReference type="Gene3D" id="3.30.1490.20">
    <property type="entry name" value="ATP-grasp fold, A domain"/>
    <property type="match status" value="1"/>
</dbReference>
<keyword evidence="5 12" id="KW-0436">Ligase</keyword>
<dbReference type="EC" id="6.3.4.13" evidence="4 12"/>
<reference evidence="15 16" key="1">
    <citation type="journal article" date="2007" name="Nat. Biotechnol.">
        <title>Genome sequence and identification of candidate vaccine antigens from the animal pathogen Dichelobacter nodosus.</title>
        <authorList>
            <person name="Myers G.S."/>
            <person name="Parker D."/>
            <person name="Al-Hasani K."/>
            <person name="Kennan R.M."/>
            <person name="Seemann T."/>
            <person name="Ren Q."/>
            <person name="Badger J.H."/>
            <person name="Selengut J.D."/>
            <person name="Deboy R.T."/>
            <person name="Tettelin H."/>
            <person name="Boyce J.D."/>
            <person name="McCarl V.P."/>
            <person name="Han X."/>
            <person name="Nelson W.C."/>
            <person name="Madupu R."/>
            <person name="Mohamoud Y."/>
            <person name="Holley T."/>
            <person name="Fedorova N."/>
            <person name="Khouri H."/>
            <person name="Bottomley S.P."/>
            <person name="Whittington R.J."/>
            <person name="Adler B."/>
            <person name="Songer J.G."/>
            <person name="Rood J.I."/>
            <person name="Paulsen I.T."/>
        </authorList>
    </citation>
    <scope>NUCLEOTIDE SEQUENCE [LARGE SCALE GENOMIC DNA]</scope>
    <source>
        <strain evidence="15 16">VCS1703A</strain>
    </source>
</reference>
<comment type="cofactor">
    <cofactor evidence="1">
        <name>Mn(2+)</name>
        <dbReference type="ChEBI" id="CHEBI:29035"/>
    </cofactor>
</comment>
<dbReference type="GO" id="GO:0009113">
    <property type="term" value="P:purine nucleobase biosynthetic process"/>
    <property type="evidence" value="ECO:0007669"/>
    <property type="project" value="InterPro"/>
</dbReference>
<dbReference type="KEGG" id="dno:DNO_0940"/>
<dbReference type="NCBIfam" id="TIGR00877">
    <property type="entry name" value="purD"/>
    <property type="match status" value="1"/>
</dbReference>
<dbReference type="GO" id="GO:0006189">
    <property type="term" value="P:'de novo' IMP biosynthetic process"/>
    <property type="evidence" value="ECO:0007669"/>
    <property type="project" value="UniProtKB-UniRule"/>
</dbReference>
<dbReference type="Pfam" id="PF01071">
    <property type="entry name" value="GARS_A"/>
    <property type="match status" value="1"/>
</dbReference>
<dbReference type="GO" id="GO:0005524">
    <property type="term" value="F:ATP binding"/>
    <property type="evidence" value="ECO:0007669"/>
    <property type="project" value="UniProtKB-UniRule"/>
</dbReference>
<dbReference type="GO" id="GO:0046872">
    <property type="term" value="F:metal ion binding"/>
    <property type="evidence" value="ECO:0007669"/>
    <property type="project" value="InterPro"/>
</dbReference>
<dbReference type="FunFam" id="3.30.1490.20:FF:000006">
    <property type="entry name" value="phosphoribosylamine--glycine ligase, chloroplastic-like"/>
    <property type="match status" value="1"/>
</dbReference>
<evidence type="ECO:0000259" key="14">
    <source>
        <dbReference type="PROSITE" id="PS50975"/>
    </source>
</evidence>
<accession>A5EY52</accession>
<evidence type="ECO:0000256" key="13">
    <source>
        <dbReference type="PROSITE-ProRule" id="PRU00409"/>
    </source>
</evidence>
<dbReference type="HAMAP" id="MF_00138">
    <property type="entry name" value="GARS"/>
    <property type="match status" value="1"/>
</dbReference>
<keyword evidence="6 13" id="KW-0547">Nucleotide-binding</keyword>
<evidence type="ECO:0000256" key="5">
    <source>
        <dbReference type="ARBA" id="ARBA00022598"/>
    </source>
</evidence>
<dbReference type="Gene3D" id="3.40.50.20">
    <property type="match status" value="1"/>
</dbReference>
<dbReference type="SUPFAM" id="SSF51246">
    <property type="entry name" value="Rudiment single hybrid motif"/>
    <property type="match status" value="1"/>
</dbReference>
<dbReference type="InterPro" id="IPR016185">
    <property type="entry name" value="PreATP-grasp_dom_sf"/>
</dbReference>
<comment type="cofactor">
    <cofactor evidence="2">
        <name>Mg(2+)</name>
        <dbReference type="ChEBI" id="CHEBI:18420"/>
    </cofactor>
</comment>
<dbReference type="Pfam" id="PF02844">
    <property type="entry name" value="GARS_N"/>
    <property type="match status" value="1"/>
</dbReference>
<dbReference type="Gene3D" id="3.90.600.10">
    <property type="entry name" value="Phosphoribosylglycinamide synthetase, C-terminal domain"/>
    <property type="match status" value="1"/>
</dbReference>
<evidence type="ECO:0000313" key="16">
    <source>
        <dbReference type="Proteomes" id="UP000000248"/>
    </source>
</evidence>
<dbReference type="InterPro" id="IPR037123">
    <property type="entry name" value="PRibGlycinamide_synth_C_sf"/>
</dbReference>
<keyword evidence="16" id="KW-1185">Reference proteome</keyword>
<dbReference type="InterPro" id="IPR011761">
    <property type="entry name" value="ATP-grasp"/>
</dbReference>
<dbReference type="InterPro" id="IPR013815">
    <property type="entry name" value="ATP_grasp_subdomain_1"/>
</dbReference>
<dbReference type="UniPathway" id="UPA00074">
    <property type="reaction ID" value="UER00125"/>
</dbReference>
<dbReference type="SMART" id="SM01210">
    <property type="entry name" value="GARS_C"/>
    <property type="match status" value="1"/>
</dbReference>
<gene>
    <name evidence="12 15" type="primary">purD</name>
    <name evidence="15" type="ordered locus">DNO_0940</name>
</gene>
<sequence length="421" mass="46575">MKILIIGNGGREHAIAWKLAQEAEIQNIYVSPGNAGIVELQKAECVRCDDLDEIVAFALDNDIDLTIVGSEAWLVEGIVDRFHDENLAIFGPHQAAAMLEGSKAFAKDFMKKYKIKTADYQIFTEPSAALSYLENCRYPVVIKASGLAAGKGVVICQTHTEAQTTVRNMMIEKRFGLAGLEIVIEEYLQGFEASVLSFYDGKYIKPMLAAKDHKTIGEHNTGENTGGMGVVVPHPQFTETQYQQFLTDVLQPTLRGLQAENLRFAGVIFFGLMINERGVFLLEYNLRFGDPETQTLLPLMQSSLLTVIQSCLEARLEETPLTWSKQTAVCVVAASQGYPAAFKKGYTIEHIEKARFFSHVFFAGTKLLDGEYLTDGGRVLNVIGLGNSLAEAKQKAYSGIQLITFNSMTYRRDIGDIEGEL</sequence>
<evidence type="ECO:0000313" key="15">
    <source>
        <dbReference type="EMBL" id="ABQ13792.1"/>
    </source>
</evidence>
<dbReference type="STRING" id="246195.DNO_0940"/>
<dbReference type="InterPro" id="IPR011054">
    <property type="entry name" value="Rudment_hybrid_motif"/>
</dbReference>
<dbReference type="SUPFAM" id="SSF56059">
    <property type="entry name" value="Glutathione synthetase ATP-binding domain-like"/>
    <property type="match status" value="1"/>
</dbReference>
<dbReference type="Proteomes" id="UP000000248">
    <property type="component" value="Chromosome"/>
</dbReference>
<organism evidence="15 16">
    <name type="scientific">Dichelobacter nodosus (strain VCS1703A)</name>
    <dbReference type="NCBI Taxonomy" id="246195"/>
    <lineage>
        <taxon>Bacteria</taxon>
        <taxon>Pseudomonadati</taxon>
        <taxon>Pseudomonadota</taxon>
        <taxon>Gammaproteobacteria</taxon>
        <taxon>Cardiobacteriales</taxon>
        <taxon>Cardiobacteriaceae</taxon>
        <taxon>Dichelobacter</taxon>
    </lineage>
</organism>
<dbReference type="EMBL" id="CP000513">
    <property type="protein sequence ID" value="ABQ13792.1"/>
    <property type="molecule type" value="Genomic_DNA"/>
</dbReference>
<dbReference type="Pfam" id="PF02843">
    <property type="entry name" value="GARS_C"/>
    <property type="match status" value="1"/>
</dbReference>
<dbReference type="InterPro" id="IPR000115">
    <property type="entry name" value="PRibGlycinamide_synth"/>
</dbReference>
<dbReference type="InterPro" id="IPR020560">
    <property type="entry name" value="PRibGlycinamide_synth_C-dom"/>
</dbReference>
<evidence type="ECO:0000256" key="3">
    <source>
        <dbReference type="ARBA" id="ARBA00005174"/>
    </source>
</evidence>
<evidence type="ECO:0000256" key="2">
    <source>
        <dbReference type="ARBA" id="ARBA00001946"/>
    </source>
</evidence>
<evidence type="ECO:0000256" key="10">
    <source>
        <dbReference type="ARBA" id="ARBA00042242"/>
    </source>
</evidence>
<dbReference type="PANTHER" id="PTHR43472">
    <property type="entry name" value="PHOSPHORIBOSYLAMINE--GLYCINE LIGASE"/>
    <property type="match status" value="1"/>
</dbReference>
<keyword evidence="8 13" id="KW-0067">ATP-binding</keyword>
<protein>
    <recommendedName>
        <fullName evidence="4 12">Phosphoribosylamine--glycine ligase</fullName>
        <ecNumber evidence="4 12">6.3.4.13</ecNumber>
    </recommendedName>
    <alternativeName>
        <fullName evidence="12">GARS</fullName>
    </alternativeName>
    <alternativeName>
        <fullName evidence="10 12">Glycinamide ribonucleotide synthetase</fullName>
    </alternativeName>
    <alternativeName>
        <fullName evidence="11 12">Phosphoribosylglycinamide synthetase</fullName>
    </alternativeName>
</protein>
<dbReference type="RefSeq" id="WP_012031256.1">
    <property type="nucleotide sequence ID" value="NC_009446.1"/>
</dbReference>
<dbReference type="InterPro" id="IPR020561">
    <property type="entry name" value="PRibGlycinamid_synth_ATP-grasp"/>
</dbReference>
<evidence type="ECO:0000256" key="1">
    <source>
        <dbReference type="ARBA" id="ARBA00001936"/>
    </source>
</evidence>
<dbReference type="SMART" id="SM01209">
    <property type="entry name" value="GARS_A"/>
    <property type="match status" value="1"/>
</dbReference>
<name>A5EY52_DICNV</name>
<dbReference type="GO" id="GO:0004637">
    <property type="term" value="F:phosphoribosylamine-glycine ligase activity"/>
    <property type="evidence" value="ECO:0007669"/>
    <property type="project" value="UniProtKB-UniRule"/>
</dbReference>
<dbReference type="OrthoDB" id="9807240at2"/>
<evidence type="ECO:0000256" key="9">
    <source>
        <dbReference type="ARBA" id="ARBA00038345"/>
    </source>
</evidence>
<evidence type="ECO:0000256" key="7">
    <source>
        <dbReference type="ARBA" id="ARBA00022755"/>
    </source>
</evidence>
<evidence type="ECO:0000256" key="8">
    <source>
        <dbReference type="ARBA" id="ARBA00022840"/>
    </source>
</evidence>
<dbReference type="eggNOG" id="COG0151">
    <property type="taxonomic scope" value="Bacteria"/>
</dbReference>
<comment type="pathway">
    <text evidence="3 12">Purine metabolism; IMP biosynthesis via de novo pathway; N(1)-(5-phospho-D-ribosyl)glycinamide from 5-phospho-alpha-D-ribose 1-diphosphate: step 2/2.</text>
</comment>
<comment type="catalytic activity">
    <reaction evidence="12">
        <text>5-phospho-beta-D-ribosylamine + glycine + ATP = N(1)-(5-phospho-beta-D-ribosyl)glycinamide + ADP + phosphate + H(+)</text>
        <dbReference type="Rhea" id="RHEA:17453"/>
        <dbReference type="ChEBI" id="CHEBI:15378"/>
        <dbReference type="ChEBI" id="CHEBI:30616"/>
        <dbReference type="ChEBI" id="CHEBI:43474"/>
        <dbReference type="ChEBI" id="CHEBI:57305"/>
        <dbReference type="ChEBI" id="CHEBI:58681"/>
        <dbReference type="ChEBI" id="CHEBI:143788"/>
        <dbReference type="ChEBI" id="CHEBI:456216"/>
        <dbReference type="EC" id="6.3.4.13"/>
    </reaction>
</comment>
<keyword evidence="7 12" id="KW-0658">Purine biosynthesis</keyword>
<dbReference type="AlphaFoldDB" id="A5EY52"/>
<evidence type="ECO:0000256" key="4">
    <source>
        <dbReference type="ARBA" id="ARBA00013255"/>
    </source>
</evidence>
<evidence type="ECO:0000256" key="12">
    <source>
        <dbReference type="HAMAP-Rule" id="MF_00138"/>
    </source>
</evidence>
<dbReference type="Gene3D" id="3.30.470.20">
    <property type="entry name" value="ATP-grasp fold, B domain"/>
    <property type="match status" value="1"/>
</dbReference>
<feature type="domain" description="ATP-grasp" evidence="14">
    <location>
        <begin position="107"/>
        <end position="313"/>
    </location>
</feature>
<dbReference type="PROSITE" id="PS50975">
    <property type="entry name" value="ATP_GRASP"/>
    <property type="match status" value="1"/>
</dbReference>
<dbReference type="PROSITE" id="PS00184">
    <property type="entry name" value="GARS"/>
    <property type="match status" value="1"/>
</dbReference>
<dbReference type="InterPro" id="IPR020562">
    <property type="entry name" value="PRibGlycinamide_synth_N"/>
</dbReference>
<comment type="similarity">
    <text evidence="9 12">Belongs to the GARS family.</text>
</comment>
<dbReference type="HOGENOM" id="CLU_027420_3_1_6"/>
<proteinExistence type="inferred from homology"/>
<dbReference type="InterPro" id="IPR020559">
    <property type="entry name" value="PRibGlycinamide_synth_CS"/>
</dbReference>
<dbReference type="PANTHER" id="PTHR43472:SF1">
    <property type="entry name" value="PHOSPHORIBOSYLAMINE--GLYCINE LIGASE, CHLOROPLASTIC"/>
    <property type="match status" value="1"/>
</dbReference>
<evidence type="ECO:0000256" key="6">
    <source>
        <dbReference type="ARBA" id="ARBA00022741"/>
    </source>
</evidence>
<dbReference type="SUPFAM" id="SSF52440">
    <property type="entry name" value="PreATP-grasp domain"/>
    <property type="match status" value="1"/>
</dbReference>